<evidence type="ECO:0000313" key="1">
    <source>
        <dbReference type="EMBL" id="CAD8121402.1"/>
    </source>
</evidence>
<dbReference type="OrthoDB" id="304721at2759"/>
<protein>
    <submittedName>
        <fullName evidence="1">Uncharacterized protein</fullName>
    </submittedName>
</protein>
<dbReference type="Proteomes" id="UP000692954">
    <property type="component" value="Unassembled WGS sequence"/>
</dbReference>
<dbReference type="AlphaFoldDB" id="A0A8S1R2U7"/>
<evidence type="ECO:0000313" key="2">
    <source>
        <dbReference type="Proteomes" id="UP000692954"/>
    </source>
</evidence>
<proteinExistence type="predicted"/>
<keyword evidence="2" id="KW-1185">Reference proteome</keyword>
<gene>
    <name evidence="1" type="ORF">PSON_ATCC_30995.1.T1320053</name>
</gene>
<organism evidence="1 2">
    <name type="scientific">Paramecium sonneborni</name>
    <dbReference type="NCBI Taxonomy" id="65129"/>
    <lineage>
        <taxon>Eukaryota</taxon>
        <taxon>Sar</taxon>
        <taxon>Alveolata</taxon>
        <taxon>Ciliophora</taxon>
        <taxon>Intramacronucleata</taxon>
        <taxon>Oligohymenophorea</taxon>
        <taxon>Peniculida</taxon>
        <taxon>Parameciidae</taxon>
        <taxon>Paramecium</taxon>
    </lineage>
</organism>
<dbReference type="EMBL" id="CAJJDN010000132">
    <property type="protein sequence ID" value="CAD8121402.1"/>
    <property type="molecule type" value="Genomic_DNA"/>
</dbReference>
<accession>A0A8S1R2U7</accession>
<comment type="caution">
    <text evidence="1">The sequence shown here is derived from an EMBL/GenBank/DDBJ whole genome shotgun (WGS) entry which is preliminary data.</text>
</comment>
<reference evidence="1" key="1">
    <citation type="submission" date="2021-01" db="EMBL/GenBank/DDBJ databases">
        <authorList>
            <consortium name="Genoscope - CEA"/>
            <person name="William W."/>
        </authorList>
    </citation>
    <scope>NUCLEOTIDE SEQUENCE</scope>
</reference>
<sequence length="230" mass="27452">MNSLLDNLSKQHKNLKLFKQIIKRESKALRQFLNETIQIQRQFNFLLFDGIHYHLSKLQSDLQNQYVLLKQLGKQFQEVKQDAQICFKNKLNFNNRESDQTNVETDIETKKRQDYQAILTNDMIKKEKQMIKKTNQIIQIFEQKHDFVINSCATQSNSDCVLNSQKMRYYMKPKAQAVIISNQTVESITISSQVDERESFQEYDSSFEKQLQKERQLHQFLNNQLTKKQF</sequence>
<name>A0A8S1R2U7_9CILI</name>